<evidence type="ECO:0000256" key="5">
    <source>
        <dbReference type="ARBA" id="ARBA00023136"/>
    </source>
</evidence>
<evidence type="ECO:0000313" key="8">
    <source>
        <dbReference type="EMBL" id="KAG6422002.1"/>
    </source>
</evidence>
<name>A0A8X8Y0L0_SALSN</name>
<comment type="caution">
    <text evidence="8">The sequence shown here is derived from an EMBL/GenBank/DDBJ whole genome shotgun (WGS) entry which is preliminary data.</text>
</comment>
<feature type="region of interest" description="Disordered" evidence="7">
    <location>
        <begin position="400"/>
        <end position="426"/>
    </location>
</feature>
<evidence type="ECO:0000256" key="4">
    <source>
        <dbReference type="ARBA" id="ARBA00022490"/>
    </source>
</evidence>
<evidence type="ECO:0000256" key="2">
    <source>
        <dbReference type="ARBA" id="ARBA00004514"/>
    </source>
</evidence>
<sequence length="426" mass="46309">MDFHLHGGSPSSTSSSSSHHRQPNSNSNSTNNGHSSDPMHSWWESISRARSRIHLLSSLLPSSPHHDPLSSLADTDRPARSLLLSPSAYSLLSFALSSPSSGSADDPLCHWLYDTYLSSDPDLRLVVLSALPLLASVYLHRIHHPDSDAPNSLSGFEAVILALYTSETKSRNGKAVTVSIPDLSQPSLYHAPRNNPNSSSPNSNPSRPSIGVISPPLEPQMAVKSTKRACIVGVALDCYYKQISQMPSWSKLDFCNFAAVWAGLDCPCTSEFDGKPENFVEKNDERRSENGFGDDIRVEPDEIDHVVEIVTNLEIENGNSAETDEEDFRIPLPWELLQPVLRILGHCLLGPLNADEVKDAASVAVRRLYARASHDQAPQAILATRSLIQLDKGMREAANAAAANGTGSNVNTPSKAKKPEMLLVSK</sequence>
<dbReference type="AlphaFoldDB" id="A0A8X8Y0L0"/>
<feature type="region of interest" description="Disordered" evidence="7">
    <location>
        <begin position="186"/>
        <end position="215"/>
    </location>
</feature>
<evidence type="ECO:0000313" key="9">
    <source>
        <dbReference type="Proteomes" id="UP000298416"/>
    </source>
</evidence>
<evidence type="ECO:0000256" key="3">
    <source>
        <dbReference type="ARBA" id="ARBA00022475"/>
    </source>
</evidence>
<organism evidence="8">
    <name type="scientific">Salvia splendens</name>
    <name type="common">Scarlet sage</name>
    <dbReference type="NCBI Taxonomy" id="180675"/>
    <lineage>
        <taxon>Eukaryota</taxon>
        <taxon>Viridiplantae</taxon>
        <taxon>Streptophyta</taxon>
        <taxon>Embryophyta</taxon>
        <taxon>Tracheophyta</taxon>
        <taxon>Spermatophyta</taxon>
        <taxon>Magnoliopsida</taxon>
        <taxon>eudicotyledons</taxon>
        <taxon>Gunneridae</taxon>
        <taxon>Pentapetalae</taxon>
        <taxon>asterids</taxon>
        <taxon>lamiids</taxon>
        <taxon>Lamiales</taxon>
        <taxon>Lamiaceae</taxon>
        <taxon>Nepetoideae</taxon>
        <taxon>Mentheae</taxon>
        <taxon>Salviinae</taxon>
        <taxon>Salvia</taxon>
        <taxon>Salvia subgen. Calosphace</taxon>
        <taxon>core Calosphace</taxon>
    </lineage>
</organism>
<evidence type="ECO:0000256" key="1">
    <source>
        <dbReference type="ARBA" id="ARBA00004236"/>
    </source>
</evidence>
<keyword evidence="3" id="KW-1003">Cell membrane</keyword>
<dbReference type="InterPro" id="IPR018619">
    <property type="entry name" value="Hyccin"/>
</dbReference>
<gene>
    <name evidence="8" type="ORF">SASPL_118563</name>
</gene>
<feature type="compositionally biased region" description="Polar residues" evidence="7">
    <location>
        <begin position="405"/>
        <end position="414"/>
    </location>
</feature>
<comment type="subcellular location">
    <subcellularLocation>
        <location evidence="1">Cell membrane</location>
    </subcellularLocation>
    <subcellularLocation>
        <location evidence="2">Cytoplasm</location>
        <location evidence="2">Cytosol</location>
    </subcellularLocation>
</comment>
<dbReference type="GO" id="GO:0072659">
    <property type="term" value="P:protein localization to plasma membrane"/>
    <property type="evidence" value="ECO:0007669"/>
    <property type="project" value="TreeGrafter"/>
</dbReference>
<evidence type="ECO:0000256" key="7">
    <source>
        <dbReference type="SAM" id="MobiDB-lite"/>
    </source>
</evidence>
<dbReference type="PANTHER" id="PTHR31220:SF1">
    <property type="entry name" value="GH21176P"/>
    <property type="match status" value="1"/>
</dbReference>
<proteinExistence type="inferred from homology"/>
<dbReference type="OrthoDB" id="18937at2759"/>
<comment type="similarity">
    <text evidence="6">Belongs to the Hyccin family.</text>
</comment>
<protein>
    <recommendedName>
        <fullName evidence="10">Hyccin</fullName>
    </recommendedName>
</protein>
<evidence type="ECO:0008006" key="10">
    <source>
        <dbReference type="Google" id="ProtNLM"/>
    </source>
</evidence>
<reference evidence="8" key="2">
    <citation type="submission" date="2020-08" db="EMBL/GenBank/DDBJ databases">
        <title>Plant Genome Project.</title>
        <authorList>
            <person name="Zhang R.-G."/>
        </authorList>
    </citation>
    <scope>NUCLEOTIDE SEQUENCE</scope>
    <source>
        <strain evidence="8">Huo1</strain>
        <tissue evidence="8">Leaf</tissue>
    </source>
</reference>
<reference evidence="8" key="1">
    <citation type="submission" date="2018-01" db="EMBL/GenBank/DDBJ databases">
        <authorList>
            <person name="Mao J.F."/>
        </authorList>
    </citation>
    <scope>NUCLEOTIDE SEQUENCE</scope>
    <source>
        <strain evidence="8">Huo1</strain>
        <tissue evidence="8">Leaf</tissue>
    </source>
</reference>
<dbReference type="PANTHER" id="PTHR31220">
    <property type="entry name" value="HYCCIN RELATED"/>
    <property type="match status" value="1"/>
</dbReference>
<dbReference type="Proteomes" id="UP000298416">
    <property type="component" value="Unassembled WGS sequence"/>
</dbReference>
<dbReference type="GO" id="GO:0005829">
    <property type="term" value="C:cytosol"/>
    <property type="evidence" value="ECO:0007669"/>
    <property type="project" value="UniProtKB-SubCell"/>
</dbReference>
<keyword evidence="5" id="KW-0472">Membrane</keyword>
<keyword evidence="9" id="KW-1185">Reference proteome</keyword>
<feature type="region of interest" description="Disordered" evidence="7">
    <location>
        <begin position="1"/>
        <end position="36"/>
    </location>
</feature>
<dbReference type="GO" id="GO:0046854">
    <property type="term" value="P:phosphatidylinositol phosphate biosynthetic process"/>
    <property type="evidence" value="ECO:0007669"/>
    <property type="project" value="TreeGrafter"/>
</dbReference>
<feature type="compositionally biased region" description="Low complexity" evidence="7">
    <location>
        <begin position="9"/>
        <end position="36"/>
    </location>
</feature>
<evidence type="ECO:0000256" key="6">
    <source>
        <dbReference type="ARBA" id="ARBA00034482"/>
    </source>
</evidence>
<feature type="compositionally biased region" description="Low complexity" evidence="7">
    <location>
        <begin position="192"/>
        <end position="209"/>
    </location>
</feature>
<dbReference type="GO" id="GO:0005886">
    <property type="term" value="C:plasma membrane"/>
    <property type="evidence" value="ECO:0007669"/>
    <property type="project" value="UniProtKB-SubCell"/>
</dbReference>
<keyword evidence="4" id="KW-0963">Cytoplasm</keyword>
<dbReference type="Pfam" id="PF09790">
    <property type="entry name" value="Hyccin"/>
    <property type="match status" value="1"/>
</dbReference>
<dbReference type="EMBL" id="PNBA02000006">
    <property type="protein sequence ID" value="KAG6422002.1"/>
    <property type="molecule type" value="Genomic_DNA"/>
</dbReference>
<accession>A0A8X8Y0L0</accession>